<dbReference type="GO" id="GO:0003676">
    <property type="term" value="F:nucleic acid binding"/>
    <property type="evidence" value="ECO:0007669"/>
    <property type="project" value="InterPro"/>
</dbReference>
<comment type="caution">
    <text evidence="8">The sequence shown here is derived from an EMBL/GenBank/DDBJ whole genome shotgun (WGS) entry which is preliminary data.</text>
</comment>
<dbReference type="EC" id="4.6.1.16" evidence="4"/>
<dbReference type="InterPro" id="IPR011856">
    <property type="entry name" value="tRNA_endonuc-like_dom_sf"/>
</dbReference>
<dbReference type="EMBL" id="JARIHO010000009">
    <property type="protein sequence ID" value="KAJ7355557.1"/>
    <property type="molecule type" value="Genomic_DNA"/>
</dbReference>
<evidence type="ECO:0000313" key="8">
    <source>
        <dbReference type="EMBL" id="KAJ7355557.1"/>
    </source>
</evidence>
<dbReference type="FunFam" id="3.40.1350.10:FF:000007">
    <property type="entry name" value="tRNA-splicing endonuclease subunit Sen2"/>
    <property type="match status" value="1"/>
</dbReference>
<dbReference type="InterPro" id="IPR006676">
    <property type="entry name" value="tRNA_splic"/>
</dbReference>
<evidence type="ECO:0000256" key="3">
    <source>
        <dbReference type="ARBA" id="ARBA00023239"/>
    </source>
</evidence>
<feature type="region of interest" description="Disordered" evidence="6">
    <location>
        <begin position="1"/>
        <end position="24"/>
    </location>
</feature>
<keyword evidence="2 4" id="KW-0819">tRNA processing</keyword>
<evidence type="ECO:0000256" key="6">
    <source>
        <dbReference type="SAM" id="MobiDB-lite"/>
    </source>
</evidence>
<organism evidence="8 9">
    <name type="scientific">Mycena albidolilacea</name>
    <dbReference type="NCBI Taxonomy" id="1033008"/>
    <lineage>
        <taxon>Eukaryota</taxon>
        <taxon>Fungi</taxon>
        <taxon>Dikarya</taxon>
        <taxon>Basidiomycota</taxon>
        <taxon>Agaricomycotina</taxon>
        <taxon>Agaricomycetes</taxon>
        <taxon>Agaricomycetidae</taxon>
        <taxon>Agaricales</taxon>
        <taxon>Marasmiineae</taxon>
        <taxon>Mycenaceae</taxon>
        <taxon>Mycena</taxon>
    </lineage>
</organism>
<dbReference type="PIRSF" id="PIRSF011789">
    <property type="entry name" value="tRNA_splic_SEN2"/>
    <property type="match status" value="1"/>
</dbReference>
<accession>A0AAD7AD93</accession>
<dbReference type="GO" id="GO:0000379">
    <property type="term" value="P:tRNA-type intron splice site recognition and cleavage"/>
    <property type="evidence" value="ECO:0007669"/>
    <property type="project" value="TreeGrafter"/>
</dbReference>
<evidence type="ECO:0000313" key="9">
    <source>
        <dbReference type="Proteomes" id="UP001218218"/>
    </source>
</evidence>
<dbReference type="GO" id="GO:0000213">
    <property type="term" value="F:tRNA-intron lyase activity"/>
    <property type="evidence" value="ECO:0007669"/>
    <property type="project" value="UniProtKB-UniRule"/>
</dbReference>
<protein>
    <recommendedName>
        <fullName evidence="4">tRNA-splicing endonuclease subunit Sen2</fullName>
        <ecNumber evidence="4">4.6.1.16</ecNumber>
    </recommendedName>
</protein>
<dbReference type="Proteomes" id="UP001218218">
    <property type="component" value="Unassembled WGS sequence"/>
</dbReference>
<dbReference type="InterPro" id="IPR016589">
    <property type="entry name" value="tRNA_splic_SEN2"/>
</dbReference>
<evidence type="ECO:0000256" key="1">
    <source>
        <dbReference type="ARBA" id="ARBA00008078"/>
    </source>
</evidence>
<dbReference type="GO" id="GO:0005737">
    <property type="term" value="C:cytoplasm"/>
    <property type="evidence" value="ECO:0007669"/>
    <property type="project" value="TreeGrafter"/>
</dbReference>
<feature type="active site" evidence="5">
    <location>
        <position position="360"/>
    </location>
</feature>
<feature type="compositionally biased region" description="Acidic residues" evidence="6">
    <location>
        <begin position="198"/>
        <end position="207"/>
    </location>
</feature>
<evidence type="ECO:0000256" key="2">
    <source>
        <dbReference type="ARBA" id="ARBA00022694"/>
    </source>
</evidence>
<proteinExistence type="inferred from homology"/>
<dbReference type="PANTHER" id="PTHR21227">
    <property type="entry name" value="TRNA-SPLICING ENDONUCLEASE SUBUNIT SEN2"/>
    <property type="match status" value="1"/>
</dbReference>
<dbReference type="CDD" id="cd22363">
    <property type="entry name" value="tRNA-intron_lyase_C"/>
    <property type="match status" value="1"/>
</dbReference>
<gene>
    <name evidence="8" type="ORF">DFH08DRAFT_772632</name>
</gene>
<dbReference type="InterPro" id="IPR036167">
    <property type="entry name" value="tRNA_intron_Endo_cat-like_sf"/>
</dbReference>
<reference evidence="8" key="1">
    <citation type="submission" date="2023-03" db="EMBL/GenBank/DDBJ databases">
        <title>Massive genome expansion in bonnet fungi (Mycena s.s.) driven by repeated elements and novel gene families across ecological guilds.</title>
        <authorList>
            <consortium name="Lawrence Berkeley National Laboratory"/>
            <person name="Harder C.B."/>
            <person name="Miyauchi S."/>
            <person name="Viragh M."/>
            <person name="Kuo A."/>
            <person name="Thoen E."/>
            <person name="Andreopoulos B."/>
            <person name="Lu D."/>
            <person name="Skrede I."/>
            <person name="Drula E."/>
            <person name="Henrissat B."/>
            <person name="Morin E."/>
            <person name="Kohler A."/>
            <person name="Barry K."/>
            <person name="LaButti K."/>
            <person name="Morin E."/>
            <person name="Salamov A."/>
            <person name="Lipzen A."/>
            <person name="Mereny Z."/>
            <person name="Hegedus B."/>
            <person name="Baldrian P."/>
            <person name="Stursova M."/>
            <person name="Weitz H."/>
            <person name="Taylor A."/>
            <person name="Grigoriev I.V."/>
            <person name="Nagy L.G."/>
            <person name="Martin F."/>
            <person name="Kauserud H."/>
        </authorList>
    </citation>
    <scope>NUCLEOTIDE SEQUENCE</scope>
    <source>
        <strain evidence="8">CBHHK002</strain>
    </source>
</reference>
<feature type="active site" evidence="5">
    <location>
        <position position="305"/>
    </location>
</feature>
<feature type="active site" evidence="5">
    <location>
        <position position="313"/>
    </location>
</feature>
<feature type="domain" description="tRNA intron endonuclease catalytic" evidence="7">
    <location>
        <begin position="275"/>
        <end position="367"/>
    </location>
</feature>
<dbReference type="PANTHER" id="PTHR21227:SF0">
    <property type="entry name" value="TRNA-SPLICING ENDONUCLEASE SUBUNIT SEN2"/>
    <property type="match status" value="1"/>
</dbReference>
<evidence type="ECO:0000256" key="5">
    <source>
        <dbReference type="PIRSR" id="PIRSR011789-1"/>
    </source>
</evidence>
<keyword evidence="3 4" id="KW-0456">Lyase</keyword>
<dbReference type="InterPro" id="IPR006677">
    <property type="entry name" value="tRNA_intron_Endonuc_cat-like"/>
</dbReference>
<feature type="region of interest" description="Disordered" evidence="6">
    <location>
        <begin position="172"/>
        <end position="207"/>
    </location>
</feature>
<evidence type="ECO:0000259" key="7">
    <source>
        <dbReference type="Pfam" id="PF01974"/>
    </source>
</evidence>
<dbReference type="Gene3D" id="3.40.1350.10">
    <property type="match status" value="1"/>
</dbReference>
<dbReference type="AlphaFoldDB" id="A0AAD7AD93"/>
<dbReference type="SUPFAM" id="SSF53032">
    <property type="entry name" value="tRNA-intron endonuclease catalytic domain-like"/>
    <property type="match status" value="1"/>
</dbReference>
<keyword evidence="9" id="KW-1185">Reference proteome</keyword>
<dbReference type="Pfam" id="PF01974">
    <property type="entry name" value="tRNA_int_endo"/>
    <property type="match status" value="1"/>
</dbReference>
<sequence>MSLIKPSGRKGPVSGKNAGRRNNNNQIYAHPLPVVFWYPPATRIRSLLGLLGLTLTKVETPQCHGIFDEATRSVWVESRDDSTILWRRGFFGKGDLSRSEPSWLARQINARRTGGSRLTSEEMTAKRRAERKQFKIDRARAIAAVAAEAEAVFESEGRVVVPALSGPAIPSAATWKPAPAPAPTELPTDTPGTPQDEGPLEEDEEPPEDLEHLQLTLPEAFFLMWNLNCLTVTDPLTNELMTTSQIWLAFQTAHLNPPLFVSPRPVVELQLDNPFIINYIVYHHYRSLGWVVRGGIKFCVDYMLYKRGPVFNHAEFSVVVCPVYEDPADQAASTLDLHHASPFAWSWLSTINRVNTQVYKTLILTYVTIPARARLPLPTADPASLTQLLSSPACLQYYSVREVTVRRFIPARMRD</sequence>
<comment type="similarity">
    <text evidence="1 4">Belongs to the tRNA-intron endonuclease family.</text>
</comment>
<dbReference type="GO" id="GO:0000214">
    <property type="term" value="C:tRNA-intron endonuclease complex"/>
    <property type="evidence" value="ECO:0007669"/>
    <property type="project" value="UniProtKB-UniRule"/>
</dbReference>
<name>A0AAD7AD93_9AGAR</name>
<evidence type="ECO:0000256" key="4">
    <source>
        <dbReference type="PIRNR" id="PIRNR011789"/>
    </source>
</evidence>
<comment type="function">
    <text evidence="4">Constitutes one of the two catalytic subunit of the tRNA-splicing endonuclease complex, a complex responsible for identification and cleavage of the splice sites in pre-tRNA. It cleaves pre-tRNA at the 5'- and 3'-splice sites to release the intron. The products are an intron and two tRNA half-molecules bearing 2',3'-cyclic phosphate and 5'-OH termini. There are no conserved sequences at the splice sites, but the intron is invariably located at the same site in the gene, placing the splice sites an invariant distance from the constant structural features of the tRNA body.</text>
</comment>